<evidence type="ECO:0000313" key="1">
    <source>
        <dbReference type="EMBL" id="CAE0800484.1"/>
    </source>
</evidence>
<gene>
    <name evidence="1" type="ORF">EGYM00163_LOCUS11605</name>
</gene>
<protein>
    <submittedName>
        <fullName evidence="1">Uncharacterized protein</fullName>
    </submittedName>
</protein>
<proteinExistence type="predicted"/>
<reference evidence="1" key="1">
    <citation type="submission" date="2021-01" db="EMBL/GenBank/DDBJ databases">
        <authorList>
            <person name="Corre E."/>
            <person name="Pelletier E."/>
            <person name="Niang G."/>
            <person name="Scheremetjew M."/>
            <person name="Finn R."/>
            <person name="Kale V."/>
            <person name="Holt S."/>
            <person name="Cochrane G."/>
            <person name="Meng A."/>
            <person name="Brown T."/>
            <person name="Cohen L."/>
        </authorList>
    </citation>
    <scope>NUCLEOTIDE SEQUENCE</scope>
    <source>
        <strain evidence="1">CCMP1594</strain>
    </source>
</reference>
<name>A0A7S4CLG7_9EUGL</name>
<sequence length="102" mass="11709">MLIVPHFWCRTLVLKVLKRHTDGFAYQDQLAGVRQQDQLAGVRPQHLSAMFQEGSVRIYNRSCISFQEGGYVQAMSRCHHVSDSPSHHKRNHVLASSPTYNF</sequence>
<organism evidence="1">
    <name type="scientific">Eutreptiella gymnastica</name>
    <dbReference type="NCBI Taxonomy" id="73025"/>
    <lineage>
        <taxon>Eukaryota</taxon>
        <taxon>Discoba</taxon>
        <taxon>Euglenozoa</taxon>
        <taxon>Euglenida</taxon>
        <taxon>Spirocuta</taxon>
        <taxon>Euglenophyceae</taxon>
        <taxon>Eutreptiales</taxon>
        <taxon>Eutreptiaceae</taxon>
        <taxon>Eutreptiella</taxon>
    </lineage>
</organism>
<dbReference type="AlphaFoldDB" id="A0A7S4CLG7"/>
<accession>A0A7S4CLG7</accession>
<dbReference type="EMBL" id="HBJA01034453">
    <property type="protein sequence ID" value="CAE0800484.1"/>
    <property type="molecule type" value="Transcribed_RNA"/>
</dbReference>